<dbReference type="SUPFAM" id="SSF52402">
    <property type="entry name" value="Adenine nucleotide alpha hydrolases-like"/>
    <property type="match status" value="1"/>
</dbReference>
<evidence type="ECO:0000256" key="1">
    <source>
        <dbReference type="ARBA" id="ARBA00008791"/>
    </source>
</evidence>
<accession>C3XAE1</accession>
<dbReference type="AlphaFoldDB" id="C3XAE1"/>
<dbReference type="InterPro" id="IPR014729">
    <property type="entry name" value="Rossmann-like_a/b/a_fold"/>
</dbReference>
<sequence>MEGIELAKKIGAEVVCVYVAKENQNSEFEFSDGKPQSWPTAKEYEEAVNHAAEQFMQPLRESAEAGNVKFTSETFISNTTAGYIVYAAEKNGCDLIYMASRGYTGWENFFMGGVASKVLAASQIPVLVYKVKKEQVPKKAKTYISPRI</sequence>
<dbReference type="HOGENOM" id="CLU_049301_11_0_4"/>
<dbReference type="PANTHER" id="PTHR46268:SF6">
    <property type="entry name" value="UNIVERSAL STRESS PROTEIN UP12"/>
    <property type="match status" value="1"/>
</dbReference>
<dbReference type="PRINTS" id="PR01438">
    <property type="entry name" value="UNVRSLSTRESS"/>
</dbReference>
<name>C3XAE1_OXAFO</name>
<dbReference type="InterPro" id="IPR006015">
    <property type="entry name" value="Universal_stress_UspA"/>
</dbReference>
<keyword evidence="4" id="KW-1185">Reference proteome</keyword>
<feature type="domain" description="UspA" evidence="2">
    <location>
        <begin position="3"/>
        <end position="130"/>
    </location>
</feature>
<comment type="similarity">
    <text evidence="1">Belongs to the universal stress protein A family.</text>
</comment>
<dbReference type="Gene3D" id="3.40.50.620">
    <property type="entry name" value="HUPs"/>
    <property type="match status" value="1"/>
</dbReference>
<protein>
    <submittedName>
        <fullName evidence="3">Universal stress family protein</fullName>
    </submittedName>
</protein>
<organism evidence="3 4">
    <name type="scientific">Oxalobacter formigenes OXCC13</name>
    <dbReference type="NCBI Taxonomy" id="556269"/>
    <lineage>
        <taxon>Bacteria</taxon>
        <taxon>Pseudomonadati</taxon>
        <taxon>Pseudomonadota</taxon>
        <taxon>Betaproteobacteria</taxon>
        <taxon>Burkholderiales</taxon>
        <taxon>Oxalobacteraceae</taxon>
        <taxon>Oxalobacter</taxon>
    </lineage>
</organism>
<dbReference type="InterPro" id="IPR006016">
    <property type="entry name" value="UspA"/>
</dbReference>
<dbReference type="CDD" id="cd00293">
    <property type="entry name" value="USP-like"/>
    <property type="match status" value="1"/>
</dbReference>
<evidence type="ECO:0000259" key="2">
    <source>
        <dbReference type="Pfam" id="PF00582"/>
    </source>
</evidence>
<evidence type="ECO:0000313" key="4">
    <source>
        <dbReference type="Proteomes" id="UP000005089"/>
    </source>
</evidence>
<dbReference type="Proteomes" id="UP000005089">
    <property type="component" value="Unassembled WGS sequence"/>
</dbReference>
<evidence type="ECO:0000313" key="3">
    <source>
        <dbReference type="EMBL" id="EEO30167.1"/>
    </source>
</evidence>
<gene>
    <name evidence="3" type="ORF">OFBG_01195</name>
</gene>
<dbReference type="eggNOG" id="COG0589">
    <property type="taxonomic scope" value="Bacteria"/>
</dbReference>
<dbReference type="Pfam" id="PF00582">
    <property type="entry name" value="Usp"/>
    <property type="match status" value="1"/>
</dbReference>
<reference evidence="3 4" key="1">
    <citation type="submission" date="2009-02" db="EMBL/GenBank/DDBJ databases">
        <title>The Genome Sequence of Oxalobacter formigenes OXCC13.</title>
        <authorList>
            <consortium name="The Broad Institute Genome Sequencing Platform"/>
            <person name="Ward D."/>
            <person name="Young S.K."/>
            <person name="Kodira C.D."/>
            <person name="Zeng Q."/>
            <person name="Koehrsen M."/>
            <person name="Alvarado L."/>
            <person name="Berlin A."/>
            <person name="Borenstein D."/>
            <person name="Chen Z."/>
            <person name="Engels R."/>
            <person name="Freedman E."/>
            <person name="Gellesch M."/>
            <person name="Goldberg J."/>
            <person name="Griggs A."/>
            <person name="Gujja S."/>
            <person name="Heiman D."/>
            <person name="Hepburn T."/>
            <person name="Howarth C."/>
            <person name="Jen D."/>
            <person name="Larson L."/>
            <person name="Lewis B."/>
            <person name="Mehta T."/>
            <person name="Park D."/>
            <person name="Pearson M."/>
            <person name="Roberts A."/>
            <person name="Saif S."/>
            <person name="Shea T."/>
            <person name="Shenoy N."/>
            <person name="Sisk P."/>
            <person name="Stolte C."/>
            <person name="Sykes S."/>
            <person name="Walk T."/>
            <person name="White J."/>
            <person name="Yandava C."/>
            <person name="Allison M.J."/>
            <person name="Lander E."/>
            <person name="Nusbaum C."/>
            <person name="Galagan J."/>
            <person name="Birren B."/>
        </authorList>
    </citation>
    <scope>NUCLEOTIDE SEQUENCE [LARGE SCALE GENOMIC DNA]</scope>
    <source>
        <strain evidence="3 4">OXCC13</strain>
    </source>
</reference>
<proteinExistence type="inferred from homology"/>
<dbReference type="PANTHER" id="PTHR46268">
    <property type="entry name" value="STRESS RESPONSE PROTEIN NHAX"/>
    <property type="match status" value="1"/>
</dbReference>
<dbReference type="EMBL" id="GG658170">
    <property type="protein sequence ID" value="EEO30167.1"/>
    <property type="molecule type" value="Genomic_DNA"/>
</dbReference>